<protein>
    <submittedName>
        <fullName evidence="1">Uncharacterized protein</fullName>
    </submittedName>
</protein>
<sequence length="83" mass="9447">MVDPYNLLIERGLGDIEGSEACPDAQMNFRRDGDDNVMDVYDTRWAPQNESELAGCFAWQLTHGYNFDNDDTIPYVDGAWVLL</sequence>
<keyword evidence="2" id="KW-1185">Reference proteome</keyword>
<accession>A0ABT5FJ89</accession>
<dbReference type="Proteomes" id="UP001528411">
    <property type="component" value="Unassembled WGS sequence"/>
</dbReference>
<organism evidence="1 2">
    <name type="scientific">Psychrosphaera algicola</name>
    <dbReference type="NCBI Taxonomy" id="3023714"/>
    <lineage>
        <taxon>Bacteria</taxon>
        <taxon>Pseudomonadati</taxon>
        <taxon>Pseudomonadota</taxon>
        <taxon>Gammaproteobacteria</taxon>
        <taxon>Alteromonadales</taxon>
        <taxon>Pseudoalteromonadaceae</taxon>
        <taxon>Psychrosphaera</taxon>
    </lineage>
</organism>
<evidence type="ECO:0000313" key="2">
    <source>
        <dbReference type="Proteomes" id="UP001528411"/>
    </source>
</evidence>
<reference evidence="1 2" key="1">
    <citation type="submission" date="2023-01" db="EMBL/GenBank/DDBJ databases">
        <title>Psychrosphaera sp. nov., isolated from marine algae.</title>
        <authorList>
            <person name="Bayburt H."/>
            <person name="Choi B.J."/>
            <person name="Kim J.M."/>
            <person name="Choi D.G."/>
            <person name="Jeon C.O."/>
        </authorList>
    </citation>
    <scope>NUCLEOTIDE SEQUENCE [LARGE SCALE GENOMIC DNA]</scope>
    <source>
        <strain evidence="1 2">G1-22</strain>
    </source>
</reference>
<proteinExistence type="predicted"/>
<name>A0ABT5FJ89_9GAMM</name>
<comment type="caution">
    <text evidence="1">The sequence shown here is derived from an EMBL/GenBank/DDBJ whole genome shotgun (WGS) entry which is preliminary data.</text>
</comment>
<evidence type="ECO:0000313" key="1">
    <source>
        <dbReference type="EMBL" id="MDC2891274.1"/>
    </source>
</evidence>
<gene>
    <name evidence="1" type="ORF">PN838_24155</name>
</gene>
<dbReference type="RefSeq" id="WP_272182291.1">
    <property type="nucleotide sequence ID" value="NZ_JAQOMS010000002.1"/>
</dbReference>
<dbReference type="EMBL" id="JAQOMS010000002">
    <property type="protein sequence ID" value="MDC2891274.1"/>
    <property type="molecule type" value="Genomic_DNA"/>
</dbReference>